<accession>A0A249SNE1</accession>
<dbReference type="Proteomes" id="UP000232229">
    <property type="component" value="Chromosome"/>
</dbReference>
<dbReference type="InterPro" id="IPR044957">
    <property type="entry name" value="Ribosomal_bL32_bact"/>
</dbReference>
<evidence type="ECO:0000256" key="5">
    <source>
        <dbReference type="HAMAP-Rule" id="MF_00340"/>
    </source>
</evidence>
<dbReference type="GO" id="GO:0006412">
    <property type="term" value="P:translation"/>
    <property type="evidence" value="ECO:0007669"/>
    <property type="project" value="UniProtKB-UniRule"/>
</dbReference>
<dbReference type="Pfam" id="PF01783">
    <property type="entry name" value="Ribosomal_L32p"/>
    <property type="match status" value="1"/>
</dbReference>
<dbReference type="AlphaFoldDB" id="A0A249SNE1"/>
<keyword evidence="7" id="KW-1185">Reference proteome</keyword>
<dbReference type="HAMAP" id="MF_00340">
    <property type="entry name" value="Ribosomal_bL32"/>
    <property type="match status" value="1"/>
</dbReference>
<dbReference type="GO" id="GO:0003735">
    <property type="term" value="F:structural constituent of ribosome"/>
    <property type="evidence" value="ECO:0007669"/>
    <property type="project" value="InterPro"/>
</dbReference>
<dbReference type="InterPro" id="IPR011332">
    <property type="entry name" value="Ribosomal_zn-bd"/>
</dbReference>
<dbReference type="EMBL" id="CP023173">
    <property type="protein sequence ID" value="ASZ09168.1"/>
    <property type="molecule type" value="Genomic_DNA"/>
</dbReference>
<evidence type="ECO:0000313" key="6">
    <source>
        <dbReference type="EMBL" id="ASZ09168.1"/>
    </source>
</evidence>
<dbReference type="NCBIfam" id="TIGR01031">
    <property type="entry name" value="rpmF_bact"/>
    <property type="match status" value="1"/>
</dbReference>
<dbReference type="InterPro" id="IPR002677">
    <property type="entry name" value="Ribosomal_bL32"/>
</dbReference>
<dbReference type="RefSeq" id="WP_011183295.1">
    <property type="nucleotide sequence ID" value="NZ_CP023173.1"/>
</dbReference>
<name>A0A249SNE1_9MOLU</name>
<dbReference type="GO" id="GO:0015934">
    <property type="term" value="C:large ribosomal subunit"/>
    <property type="evidence" value="ECO:0007669"/>
    <property type="project" value="InterPro"/>
</dbReference>
<keyword evidence="2 5" id="KW-0689">Ribosomal protein</keyword>
<sequence>MAVPFRKTSKSAKNKRRSHLALVASNLVSCENCGSMIKPHRVCRECGFYKGKEVKSVQD</sequence>
<dbReference type="SMR" id="A0A249SNE1"/>
<evidence type="ECO:0000256" key="2">
    <source>
        <dbReference type="ARBA" id="ARBA00022980"/>
    </source>
</evidence>
<dbReference type="KEGG" id="mchc:CK556_02240"/>
<protein>
    <recommendedName>
        <fullName evidence="4 5">Large ribosomal subunit protein bL32</fullName>
    </recommendedName>
</protein>
<comment type="similarity">
    <text evidence="1 5">Belongs to the bacterial ribosomal protein bL32 family.</text>
</comment>
<dbReference type="PANTHER" id="PTHR35534">
    <property type="entry name" value="50S RIBOSOMAL PROTEIN L32"/>
    <property type="match status" value="1"/>
</dbReference>
<evidence type="ECO:0000256" key="3">
    <source>
        <dbReference type="ARBA" id="ARBA00023274"/>
    </source>
</evidence>
<keyword evidence="3 5" id="KW-0687">Ribonucleoprotein</keyword>
<gene>
    <name evidence="5" type="primary">rpmF</name>
    <name evidence="6" type="ORF">CK556_02240</name>
</gene>
<dbReference type="GeneID" id="2898103"/>
<evidence type="ECO:0000256" key="4">
    <source>
        <dbReference type="ARBA" id="ARBA00035178"/>
    </source>
</evidence>
<proteinExistence type="inferred from homology"/>
<evidence type="ECO:0000256" key="1">
    <source>
        <dbReference type="ARBA" id="ARBA00008560"/>
    </source>
</evidence>
<reference evidence="6 7" key="1">
    <citation type="submission" date="2017-08" db="EMBL/GenBank/DDBJ databases">
        <title>Complete Genome Sequence of Mesoplasma chauliocola.</title>
        <authorList>
            <person name="Knight T.F.Jr."/>
            <person name="Citino T."/>
        </authorList>
    </citation>
    <scope>NUCLEOTIDE SEQUENCE [LARGE SCALE GENOMIC DNA]</scope>
    <source>
        <strain evidence="6 7">CHPA-2</strain>
    </source>
</reference>
<dbReference type="STRING" id="1336232.GCA_000518825_01482"/>
<evidence type="ECO:0000313" key="7">
    <source>
        <dbReference type="Proteomes" id="UP000232229"/>
    </source>
</evidence>
<dbReference type="Gene3D" id="1.20.5.640">
    <property type="entry name" value="Single helix bin"/>
    <property type="match status" value="1"/>
</dbReference>
<organism evidence="6 7">
    <name type="scientific">Mesoplasma chauliocola</name>
    <dbReference type="NCBI Taxonomy" id="216427"/>
    <lineage>
        <taxon>Bacteria</taxon>
        <taxon>Bacillati</taxon>
        <taxon>Mycoplasmatota</taxon>
        <taxon>Mollicutes</taxon>
        <taxon>Entomoplasmatales</taxon>
        <taxon>Entomoplasmataceae</taxon>
        <taxon>Mesoplasma</taxon>
    </lineage>
</organism>
<dbReference type="SUPFAM" id="SSF57829">
    <property type="entry name" value="Zn-binding ribosomal proteins"/>
    <property type="match status" value="1"/>
</dbReference>
<dbReference type="PANTHER" id="PTHR35534:SF1">
    <property type="entry name" value="LARGE RIBOSOMAL SUBUNIT PROTEIN BL32"/>
    <property type="match status" value="1"/>
</dbReference>